<dbReference type="InterPro" id="IPR036737">
    <property type="entry name" value="OmpA-like_sf"/>
</dbReference>
<dbReference type="AlphaFoldDB" id="A0A382U0N2"/>
<dbReference type="InterPro" id="IPR006665">
    <property type="entry name" value="OmpA-like"/>
</dbReference>
<accession>A0A382U0N2</accession>
<name>A0A382U0N2_9ZZZZ</name>
<evidence type="ECO:0000256" key="3">
    <source>
        <dbReference type="ARBA" id="ARBA00023237"/>
    </source>
</evidence>
<dbReference type="InterPro" id="IPR050330">
    <property type="entry name" value="Bact_OuterMem_StrucFunc"/>
</dbReference>
<feature type="domain" description="OmpA-like" evidence="4">
    <location>
        <begin position="184"/>
        <end position="279"/>
    </location>
</feature>
<dbReference type="PROSITE" id="PS51257">
    <property type="entry name" value="PROKAR_LIPOPROTEIN"/>
    <property type="match status" value="1"/>
</dbReference>
<dbReference type="PRINTS" id="PR01021">
    <property type="entry name" value="OMPADOMAIN"/>
</dbReference>
<reference evidence="5" key="1">
    <citation type="submission" date="2018-05" db="EMBL/GenBank/DDBJ databases">
        <authorList>
            <person name="Lanie J.A."/>
            <person name="Ng W.-L."/>
            <person name="Kazmierczak K.M."/>
            <person name="Andrzejewski T.M."/>
            <person name="Davidsen T.M."/>
            <person name="Wayne K.J."/>
            <person name="Tettelin H."/>
            <person name="Glass J.I."/>
            <person name="Rusch D."/>
            <person name="Podicherti R."/>
            <person name="Tsui H.-C.T."/>
            <person name="Winkler M.E."/>
        </authorList>
    </citation>
    <scope>NUCLEOTIDE SEQUENCE</scope>
</reference>
<comment type="subcellular location">
    <subcellularLocation>
        <location evidence="1">Cell outer membrane</location>
    </subcellularLocation>
</comment>
<keyword evidence="2" id="KW-0472">Membrane</keyword>
<dbReference type="CDD" id="cd07185">
    <property type="entry name" value="OmpA_C-like"/>
    <property type="match status" value="1"/>
</dbReference>
<dbReference type="PANTHER" id="PTHR30329">
    <property type="entry name" value="STATOR ELEMENT OF FLAGELLAR MOTOR COMPLEX"/>
    <property type="match status" value="1"/>
</dbReference>
<sequence length="279" mass="32534">MLKVAFCLFNLLIITACSASYEKLKTVDSRTNNSFTKNLLEAYKEKAIYEAEEMHDWNSAKLYSEKALNALVGAEVKPQEITYWKLPKKHIFELTQSYNNLMIIYNEAKILDPYNLAIAISSLDCWAEQQEENWQTWDIKKCRDDFLNAMHEMYAKISDNEKNQDQQNLEDKIINNPESVTVVTKNEKREIMQIIYFDFDEYTLSEVSLNTLKTFLDKYQNQISNYVIVGHTDTKGTNQYNLKLSLKRAETIKTIFLQKGIEEKNINILGKGEEFLAVL</sequence>
<organism evidence="5">
    <name type="scientific">marine metagenome</name>
    <dbReference type="NCBI Taxonomy" id="408172"/>
    <lineage>
        <taxon>unclassified sequences</taxon>
        <taxon>metagenomes</taxon>
        <taxon>ecological metagenomes</taxon>
    </lineage>
</organism>
<dbReference type="GO" id="GO:0009279">
    <property type="term" value="C:cell outer membrane"/>
    <property type="evidence" value="ECO:0007669"/>
    <property type="project" value="UniProtKB-SubCell"/>
</dbReference>
<evidence type="ECO:0000256" key="1">
    <source>
        <dbReference type="ARBA" id="ARBA00004442"/>
    </source>
</evidence>
<dbReference type="PROSITE" id="PS51123">
    <property type="entry name" value="OMPA_2"/>
    <property type="match status" value="1"/>
</dbReference>
<gene>
    <name evidence="5" type="ORF">METZ01_LOCUS380714</name>
</gene>
<evidence type="ECO:0000256" key="2">
    <source>
        <dbReference type="ARBA" id="ARBA00023136"/>
    </source>
</evidence>
<evidence type="ECO:0000313" key="5">
    <source>
        <dbReference type="EMBL" id="SVD27860.1"/>
    </source>
</evidence>
<dbReference type="Gene3D" id="3.30.1330.60">
    <property type="entry name" value="OmpA-like domain"/>
    <property type="match status" value="1"/>
</dbReference>
<dbReference type="PANTHER" id="PTHR30329:SF21">
    <property type="entry name" value="LIPOPROTEIN YIAD-RELATED"/>
    <property type="match status" value="1"/>
</dbReference>
<protein>
    <recommendedName>
        <fullName evidence="4">OmpA-like domain-containing protein</fullName>
    </recommendedName>
</protein>
<dbReference type="SUPFAM" id="SSF103088">
    <property type="entry name" value="OmpA-like"/>
    <property type="match status" value="1"/>
</dbReference>
<dbReference type="InterPro" id="IPR006664">
    <property type="entry name" value="OMP_bac"/>
</dbReference>
<dbReference type="Pfam" id="PF00691">
    <property type="entry name" value="OmpA"/>
    <property type="match status" value="1"/>
</dbReference>
<feature type="non-terminal residue" evidence="5">
    <location>
        <position position="279"/>
    </location>
</feature>
<dbReference type="EMBL" id="UINC01140611">
    <property type="protein sequence ID" value="SVD27860.1"/>
    <property type="molecule type" value="Genomic_DNA"/>
</dbReference>
<proteinExistence type="predicted"/>
<keyword evidence="3" id="KW-0998">Cell outer membrane</keyword>
<evidence type="ECO:0000259" key="4">
    <source>
        <dbReference type="PROSITE" id="PS51123"/>
    </source>
</evidence>